<dbReference type="AlphaFoldDB" id="A0A8E0IPK8"/>
<dbReference type="EMBL" id="ANKD01000683">
    <property type="protein sequence ID" value="EPC71193.1"/>
    <property type="molecule type" value="Genomic_DNA"/>
</dbReference>
<protein>
    <submittedName>
        <fullName evidence="1">Uncharacterized protein</fullName>
    </submittedName>
</protein>
<proteinExistence type="predicted"/>
<accession>A0A8E0IPK8</accession>
<evidence type="ECO:0000313" key="2">
    <source>
        <dbReference type="Proteomes" id="UP000014252"/>
    </source>
</evidence>
<dbReference type="Proteomes" id="UP000014252">
    <property type="component" value="Unassembled WGS sequence"/>
</dbReference>
<sequence>MAKDIGIDLGTANVTDQCKKAKASS</sequence>
<organism evidence="1 2">
    <name type="scientific">Lacticaseibacillus paracasei subsp. paracasei Lpp71</name>
    <dbReference type="NCBI Taxonomy" id="1256207"/>
    <lineage>
        <taxon>Bacteria</taxon>
        <taxon>Bacillati</taxon>
        <taxon>Bacillota</taxon>
        <taxon>Bacilli</taxon>
        <taxon>Lactobacillales</taxon>
        <taxon>Lactobacillaceae</taxon>
        <taxon>Lacticaseibacillus</taxon>
    </lineage>
</organism>
<reference evidence="1 2" key="1">
    <citation type="journal article" date="2013" name="PLoS ONE">
        <title>Lactobacillus paracasei comparative genomics: towards species pan-genome definition and exploitation of diversity.</title>
        <authorList>
            <person name="Smokvina T."/>
            <person name="Wels M."/>
            <person name="Polka J."/>
            <person name="Chervaux C."/>
            <person name="Brisse S."/>
            <person name="Boekhorst J."/>
            <person name="van Hylckama Vlieg J.E."/>
            <person name="Siezen R.J."/>
        </authorList>
    </citation>
    <scope>NUCLEOTIDE SEQUENCE [LARGE SCALE GENOMIC DNA]</scope>
    <source>
        <strain evidence="1 2">Lpp71</strain>
    </source>
</reference>
<evidence type="ECO:0000313" key="1">
    <source>
        <dbReference type="EMBL" id="EPC71193.1"/>
    </source>
</evidence>
<comment type="caution">
    <text evidence="1">The sequence shown here is derived from an EMBL/GenBank/DDBJ whole genome shotgun (WGS) entry which is preliminary data.</text>
</comment>
<gene>
    <name evidence="1" type="ORF">Lpp71_13735</name>
</gene>
<name>A0A8E0IPK8_LACPA</name>